<evidence type="ECO:0000313" key="4">
    <source>
        <dbReference type="Proteomes" id="UP000596661"/>
    </source>
</evidence>
<dbReference type="Proteomes" id="UP000596661">
    <property type="component" value="Chromosome 3"/>
</dbReference>
<feature type="compositionally biased region" description="Polar residues" evidence="1">
    <location>
        <begin position="182"/>
        <end position="210"/>
    </location>
</feature>
<evidence type="ECO:0000259" key="2">
    <source>
        <dbReference type="Pfam" id="PF03732"/>
    </source>
</evidence>
<dbReference type="Gramene" id="novel_model_3043_5bd9a17a">
    <property type="protein sequence ID" value="cds.novel_model_3043_5bd9a17a"/>
    <property type="gene ID" value="novel_gene_1627_5bd9a17a"/>
</dbReference>
<organism evidence="3 4">
    <name type="scientific">Cannabis sativa</name>
    <name type="common">Hemp</name>
    <name type="synonym">Marijuana</name>
    <dbReference type="NCBI Taxonomy" id="3483"/>
    <lineage>
        <taxon>Eukaryota</taxon>
        <taxon>Viridiplantae</taxon>
        <taxon>Streptophyta</taxon>
        <taxon>Embryophyta</taxon>
        <taxon>Tracheophyta</taxon>
        <taxon>Spermatophyta</taxon>
        <taxon>Magnoliopsida</taxon>
        <taxon>eudicotyledons</taxon>
        <taxon>Gunneridae</taxon>
        <taxon>Pentapetalae</taxon>
        <taxon>rosids</taxon>
        <taxon>fabids</taxon>
        <taxon>Rosales</taxon>
        <taxon>Cannabaceae</taxon>
        <taxon>Cannabis</taxon>
    </lineage>
</organism>
<dbReference type="PANTHER" id="PTHR33223">
    <property type="entry name" value="CCHC-TYPE DOMAIN-CONTAINING PROTEIN"/>
    <property type="match status" value="1"/>
</dbReference>
<proteinExistence type="predicted"/>
<evidence type="ECO:0000256" key="1">
    <source>
        <dbReference type="SAM" id="MobiDB-lite"/>
    </source>
</evidence>
<accession>A0A803QYV5</accession>
<dbReference type="InterPro" id="IPR005162">
    <property type="entry name" value="Retrotrans_gag_dom"/>
</dbReference>
<protein>
    <recommendedName>
        <fullName evidence="2">Retrotransposon gag domain-containing protein</fullName>
    </recommendedName>
</protein>
<dbReference type="Pfam" id="PF03732">
    <property type="entry name" value="Retrotrans_gag"/>
    <property type="match status" value="1"/>
</dbReference>
<keyword evidence="4" id="KW-1185">Reference proteome</keyword>
<dbReference type="EnsemblPlants" id="novel_model_3043_5bd9a17a">
    <property type="protein sequence ID" value="cds.novel_model_3043_5bd9a17a"/>
    <property type="gene ID" value="novel_gene_1627_5bd9a17a"/>
</dbReference>
<name>A0A803QYV5_CANSA</name>
<evidence type="ECO:0000313" key="3">
    <source>
        <dbReference type="EnsemblPlants" id="cds.novel_model_3043_5bd9a17a"/>
    </source>
</evidence>
<sequence>MSTPFPSGFKNPHVSSYDGTTDSVSHLNNFNTIMRASNVTNNLCCILFPTSLVGAASSCFNKFTHHSITSWEQLSKDFKKQFQAARDRRPEAASLTNIKQQSGKTLKAYLSRFSTAAVRVRNLDDSTQLTSFQAGINTDPSTAGGELWDDLQGRLVKNIIEFNEKAQVFVRKEEARKEMNLLKTSPGSKPNNVSITSVSTRIDNSGASSSKRTDDSKEPRRIKRNRRSTISTCQCILIIPSLMKVERIFTSHMSKRLPSASLSP</sequence>
<dbReference type="OMA" id="NTIMRAS"/>
<dbReference type="EMBL" id="UZAU01000261">
    <property type="status" value="NOT_ANNOTATED_CDS"/>
    <property type="molecule type" value="Genomic_DNA"/>
</dbReference>
<feature type="region of interest" description="Disordered" evidence="1">
    <location>
        <begin position="182"/>
        <end position="225"/>
    </location>
</feature>
<reference evidence="3" key="1">
    <citation type="submission" date="2018-11" db="EMBL/GenBank/DDBJ databases">
        <authorList>
            <person name="Grassa J C."/>
        </authorList>
    </citation>
    <scope>NUCLEOTIDE SEQUENCE [LARGE SCALE GENOMIC DNA]</scope>
</reference>
<dbReference type="AlphaFoldDB" id="A0A803QYV5"/>
<feature type="domain" description="Retrotransposon gag" evidence="2">
    <location>
        <begin position="47"/>
        <end position="137"/>
    </location>
</feature>
<dbReference type="PANTHER" id="PTHR33223:SF10">
    <property type="entry name" value="AMINOTRANSFERASE-LIKE PLANT MOBILE DOMAIN-CONTAINING PROTEIN"/>
    <property type="match status" value="1"/>
</dbReference>
<reference evidence="3" key="2">
    <citation type="submission" date="2021-03" db="UniProtKB">
        <authorList>
            <consortium name="EnsemblPlants"/>
        </authorList>
    </citation>
    <scope>IDENTIFICATION</scope>
</reference>